<protein>
    <submittedName>
        <fullName evidence="1">Uncharacterized protein</fullName>
    </submittedName>
</protein>
<dbReference type="Proteomes" id="UP001165667">
    <property type="component" value="Unassembled WGS sequence"/>
</dbReference>
<evidence type="ECO:0000313" key="1">
    <source>
        <dbReference type="EMBL" id="MCW6506907.1"/>
    </source>
</evidence>
<name>A0AA41YTU0_9HYPH</name>
<gene>
    <name evidence="1" type="ORF">M8523_02585</name>
</gene>
<dbReference type="AlphaFoldDB" id="A0AA41YTU0"/>
<dbReference type="EMBL" id="JAMOIM010000001">
    <property type="protein sequence ID" value="MCW6506907.1"/>
    <property type="molecule type" value="Genomic_DNA"/>
</dbReference>
<reference evidence="1" key="1">
    <citation type="submission" date="2022-05" db="EMBL/GenBank/DDBJ databases">
        <authorList>
            <person name="Pankratov T."/>
        </authorList>
    </citation>
    <scope>NUCLEOTIDE SEQUENCE</scope>
    <source>
        <strain evidence="1">BP6-180914</strain>
    </source>
</reference>
<accession>A0AA41YTU0</accession>
<dbReference type="RefSeq" id="WP_282583246.1">
    <property type="nucleotide sequence ID" value="NZ_JAMOIM010000001.1"/>
</dbReference>
<comment type="caution">
    <text evidence="1">The sequence shown here is derived from an EMBL/GenBank/DDBJ whole genome shotgun (WGS) entry which is preliminary data.</text>
</comment>
<evidence type="ECO:0000313" key="2">
    <source>
        <dbReference type="Proteomes" id="UP001165667"/>
    </source>
</evidence>
<organism evidence="1 2">
    <name type="scientific">Lichenifustis flavocetrariae</name>
    <dbReference type="NCBI Taxonomy" id="2949735"/>
    <lineage>
        <taxon>Bacteria</taxon>
        <taxon>Pseudomonadati</taxon>
        <taxon>Pseudomonadota</taxon>
        <taxon>Alphaproteobacteria</taxon>
        <taxon>Hyphomicrobiales</taxon>
        <taxon>Lichenihabitantaceae</taxon>
        <taxon>Lichenifustis</taxon>
    </lineage>
</organism>
<keyword evidence="2" id="KW-1185">Reference proteome</keyword>
<proteinExistence type="predicted"/>
<sequence length="269" mass="30573">MTSKADRTRDEVVEQMRTLVRTVRAGETTPVEAEEKCAREGLPLPHEGWQDLHDITTNSVWWLPLASLFYAWRDLGHTREQWERFGFWGRDLWRDETDERQVMSLQEAEAMLKSDLAQGILRAFGTDAEGVVRPIAYDAWRELSIGPDRSFNAFDAEGTIIFAGVFVLRHEVVPLLISEKSAPSGEPFTRGRLDDTAPKRLGAAQKYDWPSAAGFAAAYGMHYDYPPVKAVFAERVGLWFKGQGKVPDPRDLDRFVAELYKGLDQKPEK</sequence>